<proteinExistence type="predicted"/>
<evidence type="ECO:0000313" key="3">
    <source>
        <dbReference type="Proteomes" id="UP000325788"/>
    </source>
</evidence>
<organism evidence="2 3">
    <name type="scientific">Acinetobacter tandoii</name>
    <dbReference type="NCBI Taxonomy" id="202954"/>
    <lineage>
        <taxon>Bacteria</taxon>
        <taxon>Pseudomonadati</taxon>
        <taxon>Pseudomonadota</taxon>
        <taxon>Gammaproteobacteria</taxon>
        <taxon>Moraxellales</taxon>
        <taxon>Moraxellaceae</taxon>
        <taxon>Acinetobacter</taxon>
    </lineage>
</organism>
<evidence type="ECO:0000256" key="1">
    <source>
        <dbReference type="SAM" id="MobiDB-lite"/>
    </source>
</evidence>
<feature type="compositionally biased region" description="Basic and acidic residues" evidence="1">
    <location>
        <begin position="154"/>
        <end position="179"/>
    </location>
</feature>
<comment type="caution">
    <text evidence="2">The sequence shown here is derived from an EMBL/GenBank/DDBJ whole genome shotgun (WGS) entry which is preliminary data.</text>
</comment>
<reference evidence="2 3" key="1">
    <citation type="submission" date="2019-09" db="EMBL/GenBank/DDBJ databases">
        <title>Draft genome sequence of Acinetobacter tandoii W4-4-4 isolated from environmental water sample.</title>
        <authorList>
            <person name="Wee S.K."/>
            <person name="Yan B."/>
            <person name="Mustaffa S.B."/>
            <person name="Yap E.P.H."/>
        </authorList>
    </citation>
    <scope>NUCLEOTIDE SEQUENCE [LARGE SCALE GENOMIC DNA]</scope>
    <source>
        <strain evidence="2 3">W4-4-4</strain>
    </source>
</reference>
<name>A0A5N4W7B6_9GAMM</name>
<sequence>MNILNGTEAFAAMMAGRNIMCRVAGELIEFDDLDQFPATVFAKPGYEFCIKIDEITINDFTFLKPYSLDELEEGQDIFLIGNTGSIVKGQFIPEYEELVLAVKNGSVQRDLANAELQAKAFQSLLGVENELVIKVVDFHTYMKPTVKTKKASRKKDETPSEKVETLQHSDEMPSDFPSKKIETDPLKIVESFTSQINECVKVESVLALRYSFSANGYLDREHIHHLFALVEAKLIELDPEQYAPKNEITDLSVEALKKLQQDAENLIKDGQGHSKTSDQDPLILSDLLERAAIAKTPAEANALIKYTSTWTEEQRKPLIDAIHVRLVELNPPVEDASLSVRISKAMDLTELDALEIDVSACDQFVQPQLMELVHKRRAELDPFFNPLGNAS</sequence>
<protein>
    <submittedName>
        <fullName evidence="2">Uncharacterized protein</fullName>
    </submittedName>
</protein>
<evidence type="ECO:0000313" key="2">
    <source>
        <dbReference type="EMBL" id="KAB1852260.1"/>
    </source>
</evidence>
<gene>
    <name evidence="2" type="ORF">F4W09_14770</name>
</gene>
<dbReference type="RefSeq" id="WP_151505205.1">
    <property type="nucleotide sequence ID" value="NZ_VXLD01000014.1"/>
</dbReference>
<feature type="region of interest" description="Disordered" evidence="1">
    <location>
        <begin position="148"/>
        <end position="179"/>
    </location>
</feature>
<dbReference type="EMBL" id="VXLD01000014">
    <property type="protein sequence ID" value="KAB1852260.1"/>
    <property type="molecule type" value="Genomic_DNA"/>
</dbReference>
<accession>A0A5N4W7B6</accession>
<dbReference type="AlphaFoldDB" id="A0A5N4W7B6"/>
<dbReference type="Proteomes" id="UP000325788">
    <property type="component" value="Unassembled WGS sequence"/>
</dbReference>